<name>F4XLW1_9CYAN</name>
<accession>F4XLW1</accession>
<dbReference type="AlphaFoldDB" id="F4XLW1"/>
<evidence type="ECO:0000313" key="2">
    <source>
        <dbReference type="Proteomes" id="UP000003959"/>
    </source>
</evidence>
<dbReference type="EMBL" id="GL890833">
    <property type="protein sequence ID" value="EGJ34456.1"/>
    <property type="molecule type" value="Genomic_DNA"/>
</dbReference>
<dbReference type="HOGENOM" id="CLU_3422979_0_0_3"/>
<dbReference type="Proteomes" id="UP000003959">
    <property type="component" value="Unassembled WGS sequence"/>
</dbReference>
<organism evidence="1 2">
    <name type="scientific">Moorena producens 3L</name>
    <dbReference type="NCBI Taxonomy" id="489825"/>
    <lineage>
        <taxon>Bacteria</taxon>
        <taxon>Bacillati</taxon>
        <taxon>Cyanobacteriota</taxon>
        <taxon>Cyanophyceae</taxon>
        <taxon>Coleofasciculales</taxon>
        <taxon>Coleofasciculaceae</taxon>
        <taxon>Moorena</taxon>
    </lineage>
</organism>
<reference evidence="2" key="1">
    <citation type="journal article" date="2011" name="Proc. Natl. Acad. Sci. U.S.A.">
        <title>Genomic insights into the physiology and ecology of the marine filamentous cyanobacterium Lyngbya majuscula.</title>
        <authorList>
            <person name="Jones A.C."/>
            <person name="Monroe E.A."/>
            <person name="Podell S."/>
            <person name="Hess W.R."/>
            <person name="Klages S."/>
            <person name="Esquenazi E."/>
            <person name="Niessen S."/>
            <person name="Hoover H."/>
            <person name="Rothmann M."/>
            <person name="Lasken R.S."/>
            <person name="Yates J.R.III."/>
            <person name="Reinhardt R."/>
            <person name="Kube M."/>
            <person name="Burkart M.D."/>
            <person name="Allen E.E."/>
            <person name="Dorrestein P.C."/>
            <person name="Gerwick W.H."/>
            <person name="Gerwick L."/>
        </authorList>
    </citation>
    <scope>NUCLEOTIDE SEQUENCE [LARGE SCALE GENOMIC DNA]</scope>
    <source>
        <strain evidence="2">3L</strain>
    </source>
</reference>
<protein>
    <submittedName>
        <fullName evidence="1">Uncharacterized protein</fullName>
    </submittedName>
</protein>
<sequence length="23" mass="2558">MGKQSAISNQQSVIIYKLSVISY</sequence>
<gene>
    <name evidence="1" type="ORF">LYNGBM3L_16310</name>
</gene>
<keyword evidence="2" id="KW-1185">Reference proteome</keyword>
<proteinExistence type="predicted"/>
<evidence type="ECO:0000313" key="1">
    <source>
        <dbReference type="EMBL" id="EGJ34456.1"/>
    </source>
</evidence>